<feature type="region of interest" description="Disordered" evidence="1">
    <location>
        <begin position="1"/>
        <end position="32"/>
    </location>
</feature>
<comment type="caution">
    <text evidence="2">The sequence shown here is derived from an EMBL/GenBank/DDBJ whole genome shotgun (WGS) entry which is preliminary data.</text>
</comment>
<reference evidence="2" key="2">
    <citation type="journal article" date="2023" name="IMA Fungus">
        <title>Comparative genomic study of the Penicillium genus elucidates a diverse pangenome and 15 lateral gene transfer events.</title>
        <authorList>
            <person name="Petersen C."/>
            <person name="Sorensen T."/>
            <person name="Nielsen M.R."/>
            <person name="Sondergaard T.E."/>
            <person name="Sorensen J.L."/>
            <person name="Fitzpatrick D.A."/>
            <person name="Frisvad J.C."/>
            <person name="Nielsen K.L."/>
        </authorList>
    </citation>
    <scope>NUCLEOTIDE SEQUENCE</scope>
    <source>
        <strain evidence="2">IBT 17660</strain>
    </source>
</reference>
<sequence length="140" mass="15295">MGAVITRDLSPSPLSPADGASTNEDQLSSEDVCVSTNGLSQDAWCTSGPTYSAVAPPSDSVHQNQALEPWQPAKGRGRAHVCKQHTGSARYYPYQGSRIRRIRHVRRVRQKVVNMPVRKRTAGMVGSSWSLPARRGLQRG</sequence>
<gene>
    <name evidence="2" type="ORF">N7530_010564</name>
</gene>
<evidence type="ECO:0000313" key="3">
    <source>
        <dbReference type="Proteomes" id="UP001147760"/>
    </source>
</evidence>
<evidence type="ECO:0000256" key="1">
    <source>
        <dbReference type="SAM" id="MobiDB-lite"/>
    </source>
</evidence>
<keyword evidence="3" id="KW-1185">Reference proteome</keyword>
<proteinExistence type="predicted"/>
<organism evidence="2 3">
    <name type="scientific">Penicillium desertorum</name>
    <dbReference type="NCBI Taxonomy" id="1303715"/>
    <lineage>
        <taxon>Eukaryota</taxon>
        <taxon>Fungi</taxon>
        <taxon>Dikarya</taxon>
        <taxon>Ascomycota</taxon>
        <taxon>Pezizomycotina</taxon>
        <taxon>Eurotiomycetes</taxon>
        <taxon>Eurotiomycetidae</taxon>
        <taxon>Eurotiales</taxon>
        <taxon>Aspergillaceae</taxon>
        <taxon>Penicillium</taxon>
    </lineage>
</organism>
<accession>A0A9W9WHN4</accession>
<dbReference type="EMBL" id="JAPWDO010000007">
    <property type="protein sequence ID" value="KAJ5462359.1"/>
    <property type="molecule type" value="Genomic_DNA"/>
</dbReference>
<reference evidence="2" key="1">
    <citation type="submission" date="2022-12" db="EMBL/GenBank/DDBJ databases">
        <authorList>
            <person name="Petersen C."/>
        </authorList>
    </citation>
    <scope>NUCLEOTIDE SEQUENCE</scope>
    <source>
        <strain evidence="2">IBT 17660</strain>
    </source>
</reference>
<name>A0A9W9WHN4_9EURO</name>
<evidence type="ECO:0000313" key="2">
    <source>
        <dbReference type="EMBL" id="KAJ5462359.1"/>
    </source>
</evidence>
<dbReference type="AlphaFoldDB" id="A0A9W9WHN4"/>
<dbReference type="Proteomes" id="UP001147760">
    <property type="component" value="Unassembled WGS sequence"/>
</dbReference>
<protein>
    <submittedName>
        <fullName evidence="2">Uncharacterized protein</fullName>
    </submittedName>
</protein>